<accession>A0A8B7NVH3</accession>
<dbReference type="InterPro" id="IPR014752">
    <property type="entry name" value="Arrestin-like_C"/>
</dbReference>
<dbReference type="GeneID" id="108673591"/>
<dbReference type="GO" id="GO:0015031">
    <property type="term" value="P:protein transport"/>
    <property type="evidence" value="ECO:0007669"/>
    <property type="project" value="TreeGrafter"/>
</dbReference>
<dbReference type="GO" id="GO:0005737">
    <property type="term" value="C:cytoplasm"/>
    <property type="evidence" value="ECO:0007669"/>
    <property type="project" value="TreeGrafter"/>
</dbReference>
<dbReference type="AlphaFoldDB" id="A0A8B7NVH3"/>
<gene>
    <name evidence="3" type="primary">LOC108673591</name>
</gene>
<dbReference type="InterPro" id="IPR050357">
    <property type="entry name" value="Arrestin_domain-protein"/>
</dbReference>
<keyword evidence="2" id="KW-1185">Reference proteome</keyword>
<dbReference type="Gene3D" id="2.60.40.640">
    <property type="match status" value="1"/>
</dbReference>
<name>A0A8B7NVH3_HYAAZ</name>
<reference evidence="3" key="1">
    <citation type="submission" date="2025-08" db="UniProtKB">
        <authorList>
            <consortium name="RefSeq"/>
        </authorList>
    </citation>
    <scope>IDENTIFICATION</scope>
    <source>
        <tissue evidence="3">Whole organism</tissue>
    </source>
</reference>
<dbReference type="InterPro" id="IPR011022">
    <property type="entry name" value="Arrestin_C-like"/>
</dbReference>
<sequence>MVALGKIVKPQAAAAAECNWSNEHLRLPPLPPSSLPGCNIIDIVYHLLFSVSFKGATSDLELKLPIVVGTIPTAVSGSLPTEPADASGLSAAPPPLPGGCEGSEASQGLPLGLPLPMAPPTYQQATAAWVSDAMEDVGGVPASSEGGAAEDTQASAPPATFLPFYVTYDFQDPSSPAVPQQSLLKPPVS</sequence>
<organism evidence="2 3">
    <name type="scientific">Hyalella azteca</name>
    <name type="common">Amphipod</name>
    <dbReference type="NCBI Taxonomy" id="294128"/>
    <lineage>
        <taxon>Eukaryota</taxon>
        <taxon>Metazoa</taxon>
        <taxon>Ecdysozoa</taxon>
        <taxon>Arthropoda</taxon>
        <taxon>Crustacea</taxon>
        <taxon>Multicrustacea</taxon>
        <taxon>Malacostraca</taxon>
        <taxon>Eumalacostraca</taxon>
        <taxon>Peracarida</taxon>
        <taxon>Amphipoda</taxon>
        <taxon>Senticaudata</taxon>
        <taxon>Talitrida</taxon>
        <taxon>Talitroidea</taxon>
        <taxon>Hyalellidae</taxon>
        <taxon>Hyalella</taxon>
    </lineage>
</organism>
<dbReference type="RefSeq" id="XP_018016931.1">
    <property type="nucleotide sequence ID" value="XM_018161442.2"/>
</dbReference>
<feature type="domain" description="Arrestin C-terminal-like" evidence="1">
    <location>
        <begin position="6"/>
        <end position="72"/>
    </location>
</feature>
<dbReference type="SUPFAM" id="SSF81296">
    <property type="entry name" value="E set domains"/>
    <property type="match status" value="1"/>
</dbReference>
<evidence type="ECO:0000313" key="3">
    <source>
        <dbReference type="RefSeq" id="XP_018016931.1"/>
    </source>
</evidence>
<proteinExistence type="predicted"/>
<dbReference type="PANTHER" id="PTHR11188">
    <property type="entry name" value="ARRESTIN DOMAIN CONTAINING PROTEIN"/>
    <property type="match status" value="1"/>
</dbReference>
<dbReference type="InterPro" id="IPR014756">
    <property type="entry name" value="Ig_E-set"/>
</dbReference>
<dbReference type="Proteomes" id="UP000694843">
    <property type="component" value="Unplaced"/>
</dbReference>
<evidence type="ECO:0000313" key="2">
    <source>
        <dbReference type="Proteomes" id="UP000694843"/>
    </source>
</evidence>
<dbReference type="PANTHER" id="PTHR11188:SF176">
    <property type="entry name" value="ARRESTIN DOMAIN-CONTAINING PROTEIN 1"/>
    <property type="match status" value="1"/>
</dbReference>
<evidence type="ECO:0000259" key="1">
    <source>
        <dbReference type="Pfam" id="PF02752"/>
    </source>
</evidence>
<protein>
    <submittedName>
        <fullName evidence="3">Arrestin domain-containing protein 1-like</fullName>
    </submittedName>
</protein>
<dbReference type="OrthoDB" id="7785529at2759"/>
<dbReference type="Pfam" id="PF02752">
    <property type="entry name" value="Arrestin_C"/>
    <property type="match status" value="1"/>
</dbReference>
<dbReference type="KEGG" id="hazt:108673591"/>